<evidence type="ECO:0000313" key="2">
    <source>
        <dbReference type="EMBL" id="KAH7020665.1"/>
    </source>
</evidence>
<proteinExistence type="predicted"/>
<organism evidence="2 3">
    <name type="scientific">Macrophomina phaseolina</name>
    <dbReference type="NCBI Taxonomy" id="35725"/>
    <lineage>
        <taxon>Eukaryota</taxon>
        <taxon>Fungi</taxon>
        <taxon>Dikarya</taxon>
        <taxon>Ascomycota</taxon>
        <taxon>Pezizomycotina</taxon>
        <taxon>Dothideomycetes</taxon>
        <taxon>Dothideomycetes incertae sedis</taxon>
        <taxon>Botryosphaeriales</taxon>
        <taxon>Botryosphaeriaceae</taxon>
        <taxon>Macrophomina</taxon>
    </lineage>
</organism>
<dbReference type="EMBL" id="JAGTJR010000066">
    <property type="protein sequence ID" value="KAH7020665.1"/>
    <property type="molecule type" value="Genomic_DNA"/>
</dbReference>
<gene>
    <name evidence="2" type="ORF">B0J12DRAFT_790523</name>
</gene>
<keyword evidence="3" id="KW-1185">Reference proteome</keyword>
<name>A0ABQ8FS80_9PEZI</name>
<feature type="compositionally biased region" description="Low complexity" evidence="1">
    <location>
        <begin position="48"/>
        <end position="66"/>
    </location>
</feature>
<reference evidence="2 3" key="1">
    <citation type="journal article" date="2021" name="Nat. Commun.">
        <title>Genetic determinants of endophytism in the Arabidopsis root mycobiome.</title>
        <authorList>
            <person name="Mesny F."/>
            <person name="Miyauchi S."/>
            <person name="Thiergart T."/>
            <person name="Pickel B."/>
            <person name="Atanasova L."/>
            <person name="Karlsson M."/>
            <person name="Huettel B."/>
            <person name="Barry K.W."/>
            <person name="Haridas S."/>
            <person name="Chen C."/>
            <person name="Bauer D."/>
            <person name="Andreopoulos W."/>
            <person name="Pangilinan J."/>
            <person name="LaButti K."/>
            <person name="Riley R."/>
            <person name="Lipzen A."/>
            <person name="Clum A."/>
            <person name="Drula E."/>
            <person name="Henrissat B."/>
            <person name="Kohler A."/>
            <person name="Grigoriev I.V."/>
            <person name="Martin F.M."/>
            <person name="Hacquard S."/>
        </authorList>
    </citation>
    <scope>NUCLEOTIDE SEQUENCE [LARGE SCALE GENOMIC DNA]</scope>
    <source>
        <strain evidence="2 3">MPI-SDFR-AT-0080</strain>
    </source>
</reference>
<feature type="region of interest" description="Disordered" evidence="1">
    <location>
        <begin position="48"/>
        <end position="68"/>
    </location>
</feature>
<evidence type="ECO:0000313" key="3">
    <source>
        <dbReference type="Proteomes" id="UP000774617"/>
    </source>
</evidence>
<accession>A0ABQ8FS80</accession>
<evidence type="ECO:0000256" key="1">
    <source>
        <dbReference type="SAM" id="MobiDB-lite"/>
    </source>
</evidence>
<evidence type="ECO:0008006" key="4">
    <source>
        <dbReference type="Google" id="ProtNLM"/>
    </source>
</evidence>
<dbReference type="Proteomes" id="UP000774617">
    <property type="component" value="Unassembled WGS sequence"/>
</dbReference>
<sequence length="89" mass="9643">MASKRSRFFIATAVSVETPRKHHCTVYRIFGLTVLALTYVAHRTSMHSPSCSSSTGGSVAVSSTIGQSNTRRSFSFASFGRQSLAVNVR</sequence>
<comment type="caution">
    <text evidence="2">The sequence shown here is derived from an EMBL/GenBank/DDBJ whole genome shotgun (WGS) entry which is preliminary data.</text>
</comment>
<protein>
    <recommendedName>
        <fullName evidence="4">Secreted protein</fullName>
    </recommendedName>
</protein>